<dbReference type="CDD" id="cd11858">
    <property type="entry name" value="SH3_Myosin-I_fungi"/>
    <property type="match status" value="1"/>
</dbReference>
<keyword evidence="12 19" id="KW-0505">Motor protein</keyword>
<dbReference type="GO" id="GO:0005524">
    <property type="term" value="F:ATP binding"/>
    <property type="evidence" value="ECO:0007669"/>
    <property type="project" value="UniProtKB-UniRule"/>
</dbReference>
<evidence type="ECO:0000313" key="24">
    <source>
        <dbReference type="EMBL" id="KAB8070144.1"/>
    </source>
</evidence>
<evidence type="ECO:0000256" key="7">
    <source>
        <dbReference type="ARBA" id="ARBA00022737"/>
    </source>
</evidence>
<keyword evidence="4 18" id="KW-0728">SH3 domain</keyword>
<dbReference type="FunFam" id="1.20.58.530:FF:000007">
    <property type="entry name" value="Myosin IE"/>
    <property type="match status" value="1"/>
</dbReference>
<dbReference type="OrthoDB" id="6108017at2759"/>
<dbReference type="PROSITE" id="PS50002">
    <property type="entry name" value="SH3"/>
    <property type="match status" value="1"/>
</dbReference>
<dbReference type="GO" id="GO:0007015">
    <property type="term" value="P:actin filament organization"/>
    <property type="evidence" value="ECO:0007669"/>
    <property type="project" value="TreeGrafter"/>
</dbReference>
<evidence type="ECO:0000259" key="23">
    <source>
        <dbReference type="PROSITE" id="PS51757"/>
    </source>
</evidence>
<evidence type="ECO:0000256" key="20">
    <source>
        <dbReference type="SAM" id="MobiDB-lite"/>
    </source>
</evidence>
<dbReference type="Proteomes" id="UP000326565">
    <property type="component" value="Unassembled WGS sequence"/>
</dbReference>
<comment type="subcellular location">
    <subcellularLocation>
        <location evidence="1">Cytoplasm</location>
        <location evidence="1">Cytoskeleton</location>
        <location evidence="1">Actin patch</location>
    </subcellularLocation>
</comment>
<dbReference type="GO" id="GO:0051015">
    <property type="term" value="F:actin filament binding"/>
    <property type="evidence" value="ECO:0007669"/>
    <property type="project" value="TreeGrafter"/>
</dbReference>
<accession>A0A5N5WSG6</accession>
<dbReference type="InterPro" id="IPR054489">
    <property type="entry name" value="Myo1_CA"/>
</dbReference>
<dbReference type="AlphaFoldDB" id="A0A5N5WSG6"/>
<evidence type="ECO:0000256" key="14">
    <source>
        <dbReference type="ARBA" id="ARBA00023212"/>
    </source>
</evidence>
<keyword evidence="10 19" id="KW-0067">ATP-binding</keyword>
<evidence type="ECO:0000256" key="4">
    <source>
        <dbReference type="ARBA" id="ARBA00022443"/>
    </source>
</evidence>
<evidence type="ECO:0000256" key="18">
    <source>
        <dbReference type="PROSITE-ProRule" id="PRU00192"/>
    </source>
</evidence>
<dbReference type="FunFam" id="2.30.30.40:FF:000254">
    <property type="entry name" value="Myosin I MyoA/Myo5"/>
    <property type="match status" value="1"/>
</dbReference>
<dbReference type="SMART" id="SM00326">
    <property type="entry name" value="SH3"/>
    <property type="match status" value="1"/>
</dbReference>
<evidence type="ECO:0000256" key="12">
    <source>
        <dbReference type="ARBA" id="ARBA00023175"/>
    </source>
</evidence>
<comment type="similarity">
    <text evidence="2 19">Belongs to the TRAFAC class myosin-kinesin ATPase superfamily. Myosin family.</text>
</comment>
<dbReference type="GO" id="GO:0001411">
    <property type="term" value="C:hyphal tip"/>
    <property type="evidence" value="ECO:0007669"/>
    <property type="project" value="UniProtKB-ARBA"/>
</dbReference>
<sequence>MTKSTRTSDMSWCLSTHSETVVGIYTDRVLDSHRGKNRLEVPPHVFGVAESAYYNMKSYKDNQCVIISGESGAGKTEAAKRIMQYIASVSGGSDSSIQQTKDMVLATNPLLESFGNAKTLRNNNSSRFGKYLELEFNANGEPVGANITNYLLEKTRVVGQITNERNFHIFYQFTKAAPQKYRDMFGIQQPQSYLYTSRSKCFDVPGVDDSAEFRDTLNAMSVIGMSEAEQDDVFRMLAAILWIGNVQFTEDDSGNAAIMDQSVVDFVAYLLEVDSAQVNKALTIRVMETARGGRRGSVYEVPLNTTQALAVRDALSKAIYFNLFDWIVERVNQSLTARGAITNSIGILDIYGFEIFEKNSFEQLCINYVNEKLQQIFIQLTLKAEQDEYAREQIQWTPIKYFDNKVVCSLIEDKRPPGVFAALNDACATAHADSGAADNTFVGRLNFLGQNPNFENRQGQFIVKHYAGDVSYSVEGMTDKNKDQLLKDLLNLVGSSGNQFVHTLFPNQVNQDDKRRPPTASDKIKASANDLVATLMKAQPSYIRTIKPNDNKAPKEYNVGNVLHQIKYLGLQENVRIRRAGFAYRQTFDKFVERFYLLSPKTSYAGDYTWTGDAESGARQILKDTSIPAEEYQMGITKVFVKTPETLFALEAMRDRYWHNMAIRIQRAWRNYLRYRIECAIRIQRFWRRTTGGLELLKVRDQGHQVLQGRKERRRMSLLGSRRFLGDYIGIGNKGGPGEMIRSGAGINGSEDVLFSCRGEVLISKFGRSSKPSPRILVLTNRHVYIVAQNLVNNQLVITSERTVPIGAIKSVSTSNLKDDWFSLVIGGQEPDPLMNCVFKTEFFTHLTNALRGQLNLKISENIEYNKKPGKIATVKVVKDPATPPNIDNYKSHTIHTSPGEPPSSVSKPTPRPKQVAARPVTTGKLLRPGGPGGGPSKLASRPTPQARPLPQSLPAAAQPPPAPQPTAVPRPVPQPVAAVAAASHTRTASSGSVRAPPPPPPASPPAPKKATAKVLYDFSSGQSNELDIRAGEIVQIVSKEGNGWWLCMNMTTSVQGWTPQAYLEEQAAPTPKPAPPPPPPAAARASPVPSINGAATAAAAKAKPAPPAPPAKRPNMAGRKPAPPPAPRDSAVSMNSHDSGGSGRATPNSASNASLAGGLAEALRARQSAMQGKHDDDDEW</sequence>
<evidence type="ECO:0000256" key="2">
    <source>
        <dbReference type="ARBA" id="ARBA00008314"/>
    </source>
</evidence>
<dbReference type="PROSITE" id="PS51456">
    <property type="entry name" value="MYOSIN_MOTOR"/>
    <property type="match status" value="1"/>
</dbReference>
<feature type="domain" description="SH3" evidence="21">
    <location>
        <begin position="1008"/>
        <end position="1069"/>
    </location>
</feature>
<evidence type="ECO:0000259" key="22">
    <source>
        <dbReference type="PROSITE" id="PS51456"/>
    </source>
</evidence>
<dbReference type="Gene3D" id="1.20.58.530">
    <property type="match status" value="1"/>
</dbReference>
<feature type="compositionally biased region" description="Low complexity" evidence="20">
    <location>
        <begin position="1083"/>
        <end position="1104"/>
    </location>
</feature>
<name>A0A5N5WSG6_9EURO</name>
<gene>
    <name evidence="24" type="ORF">BDV29DRAFT_38649</name>
</gene>
<evidence type="ECO:0000256" key="16">
    <source>
        <dbReference type="ARBA" id="ARBA00029665"/>
    </source>
</evidence>
<dbReference type="Gene3D" id="1.20.5.4820">
    <property type="match status" value="1"/>
</dbReference>
<evidence type="ECO:0000256" key="13">
    <source>
        <dbReference type="ARBA" id="ARBA00023203"/>
    </source>
</evidence>
<evidence type="ECO:0000256" key="5">
    <source>
        <dbReference type="ARBA" id="ARBA00022490"/>
    </source>
</evidence>
<dbReference type="InterPro" id="IPR001609">
    <property type="entry name" value="Myosin_head_motor_dom-like"/>
</dbReference>
<dbReference type="GO" id="GO:0005886">
    <property type="term" value="C:plasma membrane"/>
    <property type="evidence" value="ECO:0007669"/>
    <property type="project" value="TreeGrafter"/>
</dbReference>
<dbReference type="PROSITE" id="PS51757">
    <property type="entry name" value="TH1"/>
    <property type="match status" value="1"/>
</dbReference>
<evidence type="ECO:0000256" key="8">
    <source>
        <dbReference type="ARBA" id="ARBA00022741"/>
    </source>
</evidence>
<feature type="region of interest" description="Disordered" evidence="20">
    <location>
        <begin position="1060"/>
        <end position="1181"/>
    </location>
</feature>
<dbReference type="SUPFAM" id="SSF52540">
    <property type="entry name" value="P-loop containing nucleoside triphosphate hydrolases"/>
    <property type="match status" value="1"/>
</dbReference>
<dbReference type="PANTHER" id="PTHR13140">
    <property type="entry name" value="MYOSIN"/>
    <property type="match status" value="1"/>
</dbReference>
<protein>
    <recommendedName>
        <fullName evidence="3">Myosin-1</fullName>
    </recommendedName>
    <alternativeName>
        <fullName evidence="17">Class I unconventional myosin</fullName>
    </alternativeName>
    <alternativeName>
        <fullName evidence="16">Type I myosin</fullName>
    </alternativeName>
</protein>
<dbReference type="GO" id="GO:0051666">
    <property type="term" value="P:actin cortical patch localization"/>
    <property type="evidence" value="ECO:0007669"/>
    <property type="project" value="TreeGrafter"/>
</dbReference>
<dbReference type="FunFam" id="1.10.10.820:FF:000001">
    <property type="entry name" value="Myosin heavy chain"/>
    <property type="match status" value="1"/>
</dbReference>
<feature type="compositionally biased region" description="Pro residues" evidence="20">
    <location>
        <begin position="996"/>
        <end position="1008"/>
    </location>
</feature>
<evidence type="ECO:0000256" key="6">
    <source>
        <dbReference type="ARBA" id="ARBA00022553"/>
    </source>
</evidence>
<dbReference type="GO" id="GO:0016787">
    <property type="term" value="F:hydrolase activity"/>
    <property type="evidence" value="ECO:0007669"/>
    <property type="project" value="UniProtKB-KW"/>
</dbReference>
<dbReference type="SMART" id="SM00242">
    <property type="entry name" value="MYSc"/>
    <property type="match status" value="1"/>
</dbReference>
<evidence type="ECO:0000256" key="9">
    <source>
        <dbReference type="ARBA" id="ARBA00022801"/>
    </source>
</evidence>
<dbReference type="Pfam" id="PF22773">
    <property type="entry name" value="Myo1_CA"/>
    <property type="match status" value="1"/>
</dbReference>
<keyword evidence="25" id="KW-1185">Reference proteome</keyword>
<dbReference type="InterPro" id="IPR010926">
    <property type="entry name" value="Myosin_TH1"/>
</dbReference>
<dbReference type="Pfam" id="PF00063">
    <property type="entry name" value="Myosin_head"/>
    <property type="match status" value="1"/>
</dbReference>
<dbReference type="Gene3D" id="3.40.850.10">
    <property type="entry name" value="Kinesin motor domain"/>
    <property type="match status" value="1"/>
</dbReference>
<evidence type="ECO:0000256" key="17">
    <source>
        <dbReference type="ARBA" id="ARBA00032645"/>
    </source>
</evidence>
<dbReference type="Gene3D" id="2.30.30.40">
    <property type="entry name" value="SH3 Domains"/>
    <property type="match status" value="1"/>
</dbReference>
<evidence type="ECO:0000259" key="21">
    <source>
        <dbReference type="PROSITE" id="PS50002"/>
    </source>
</evidence>
<dbReference type="GO" id="GO:0030479">
    <property type="term" value="C:actin cortical patch"/>
    <property type="evidence" value="ECO:0007669"/>
    <property type="project" value="UniProtKB-SubCell"/>
</dbReference>
<dbReference type="InterPro" id="IPR001452">
    <property type="entry name" value="SH3_domain"/>
</dbReference>
<feature type="domain" description="Myosin motor" evidence="22">
    <location>
        <begin position="1"/>
        <end position="655"/>
    </location>
</feature>
<keyword evidence="7" id="KW-0677">Repeat</keyword>
<reference evidence="24 25" key="1">
    <citation type="submission" date="2019-04" db="EMBL/GenBank/DDBJ databases">
        <title>Friends and foes A comparative genomics study of 23 Aspergillus species from section Flavi.</title>
        <authorList>
            <consortium name="DOE Joint Genome Institute"/>
            <person name="Kjaerbolling I."/>
            <person name="Vesth T."/>
            <person name="Frisvad J.C."/>
            <person name="Nybo J.L."/>
            <person name="Theobald S."/>
            <person name="Kildgaard S."/>
            <person name="Isbrandt T."/>
            <person name="Kuo A."/>
            <person name="Sato A."/>
            <person name="Lyhne E.K."/>
            <person name="Kogle M.E."/>
            <person name="Wiebenga A."/>
            <person name="Kun R.S."/>
            <person name="Lubbers R.J."/>
            <person name="Makela M.R."/>
            <person name="Barry K."/>
            <person name="Chovatia M."/>
            <person name="Clum A."/>
            <person name="Daum C."/>
            <person name="Haridas S."/>
            <person name="He G."/>
            <person name="LaButti K."/>
            <person name="Lipzen A."/>
            <person name="Mondo S."/>
            <person name="Riley R."/>
            <person name="Salamov A."/>
            <person name="Simmons B.A."/>
            <person name="Magnuson J.K."/>
            <person name="Henrissat B."/>
            <person name="Mortensen U.H."/>
            <person name="Larsen T.O."/>
            <person name="Devries R.P."/>
            <person name="Grigoriev I.V."/>
            <person name="Machida M."/>
            <person name="Baker S.E."/>
            <person name="Andersen M.R."/>
        </authorList>
    </citation>
    <scope>NUCLEOTIDE SEQUENCE [LARGE SCALE GENOMIC DNA]</scope>
    <source>
        <strain evidence="24 25">CBS 151.66</strain>
    </source>
</reference>
<organism evidence="24 25">
    <name type="scientific">Aspergillus leporis</name>
    <dbReference type="NCBI Taxonomy" id="41062"/>
    <lineage>
        <taxon>Eukaryota</taxon>
        <taxon>Fungi</taxon>
        <taxon>Dikarya</taxon>
        <taxon>Ascomycota</taxon>
        <taxon>Pezizomycotina</taxon>
        <taxon>Eurotiomycetes</taxon>
        <taxon>Eurotiomycetidae</taxon>
        <taxon>Eurotiales</taxon>
        <taxon>Aspergillaceae</taxon>
        <taxon>Aspergillus</taxon>
        <taxon>Aspergillus subgen. Circumdati</taxon>
    </lineage>
</organism>
<dbReference type="InterPro" id="IPR036028">
    <property type="entry name" value="SH3-like_dom_sf"/>
</dbReference>
<feature type="region of interest" description="Disordered" evidence="20">
    <location>
        <begin position="881"/>
        <end position="1017"/>
    </location>
</feature>
<keyword evidence="5" id="KW-0963">Cytoplasm</keyword>
<keyword evidence="8 19" id="KW-0547">Nucleotide-binding</keyword>
<feature type="compositionally biased region" description="Pro residues" evidence="20">
    <location>
        <begin position="1071"/>
        <end position="1082"/>
    </location>
</feature>
<keyword evidence="6" id="KW-0597">Phosphoprotein</keyword>
<dbReference type="GO" id="GO:0000146">
    <property type="term" value="F:microfilament motor activity"/>
    <property type="evidence" value="ECO:0007669"/>
    <property type="project" value="TreeGrafter"/>
</dbReference>
<dbReference type="FunFam" id="1.20.120.720:FF:000015">
    <property type="entry name" value="Myosin I"/>
    <property type="match status" value="1"/>
</dbReference>
<dbReference type="InterPro" id="IPR035535">
    <property type="entry name" value="Fungal_myosin-I_SH3"/>
</dbReference>
<dbReference type="GO" id="GO:0006897">
    <property type="term" value="P:endocytosis"/>
    <property type="evidence" value="ECO:0007669"/>
    <property type="project" value="TreeGrafter"/>
</dbReference>
<feature type="binding site" evidence="19">
    <location>
        <begin position="69"/>
        <end position="76"/>
    </location>
    <ligand>
        <name>ATP</name>
        <dbReference type="ChEBI" id="CHEBI:30616"/>
    </ligand>
</feature>
<dbReference type="PANTHER" id="PTHR13140:SF837">
    <property type="entry name" value="MYOSIN-3-RELATED"/>
    <property type="match status" value="1"/>
</dbReference>
<dbReference type="EMBL" id="ML732313">
    <property type="protein sequence ID" value="KAB8070144.1"/>
    <property type="molecule type" value="Genomic_DNA"/>
</dbReference>
<feature type="compositionally biased region" description="Pro residues" evidence="20">
    <location>
        <begin position="958"/>
        <end position="975"/>
    </location>
</feature>
<dbReference type="GO" id="GO:0030428">
    <property type="term" value="C:cell septum"/>
    <property type="evidence" value="ECO:0007669"/>
    <property type="project" value="UniProtKB-ARBA"/>
</dbReference>
<keyword evidence="13 19" id="KW-0009">Actin-binding</keyword>
<dbReference type="Gene3D" id="1.20.120.720">
    <property type="entry name" value="Myosin VI head, motor domain, U50 subdomain"/>
    <property type="match status" value="1"/>
</dbReference>
<feature type="compositionally biased region" description="Low complexity" evidence="20">
    <location>
        <begin position="945"/>
        <end position="957"/>
    </location>
</feature>
<keyword evidence="9" id="KW-0378">Hydrolase</keyword>
<feature type="compositionally biased region" description="Low complexity" evidence="20">
    <location>
        <begin position="1149"/>
        <end position="1167"/>
    </location>
</feature>
<dbReference type="InterPro" id="IPR036961">
    <property type="entry name" value="Kinesin_motor_dom_sf"/>
</dbReference>
<evidence type="ECO:0000256" key="15">
    <source>
        <dbReference type="ARBA" id="ARBA00025425"/>
    </source>
</evidence>
<dbReference type="InterPro" id="IPR027417">
    <property type="entry name" value="P-loop_NTPase"/>
</dbReference>
<proteinExistence type="inferred from homology"/>
<evidence type="ECO:0000256" key="1">
    <source>
        <dbReference type="ARBA" id="ARBA00004134"/>
    </source>
</evidence>
<evidence type="ECO:0000256" key="10">
    <source>
        <dbReference type="ARBA" id="ARBA00022840"/>
    </source>
</evidence>
<dbReference type="CDD" id="cd01378">
    <property type="entry name" value="MYSc_Myo1"/>
    <property type="match status" value="1"/>
</dbReference>
<evidence type="ECO:0000256" key="3">
    <source>
        <dbReference type="ARBA" id="ARBA00016187"/>
    </source>
</evidence>
<dbReference type="FunFam" id="1.20.5.4820:FF:000004">
    <property type="entry name" value="Myosin IE"/>
    <property type="match status" value="1"/>
</dbReference>
<evidence type="ECO:0000313" key="25">
    <source>
        <dbReference type="Proteomes" id="UP000326565"/>
    </source>
</evidence>
<keyword evidence="11 19" id="KW-0518">Myosin</keyword>
<dbReference type="Pfam" id="PF00018">
    <property type="entry name" value="SH3_1"/>
    <property type="match status" value="1"/>
</dbReference>
<dbReference type="Pfam" id="PF06017">
    <property type="entry name" value="Myosin_TH1"/>
    <property type="match status" value="1"/>
</dbReference>
<dbReference type="InterPro" id="IPR036072">
    <property type="entry name" value="MYSc_Myo1"/>
</dbReference>
<dbReference type="PRINTS" id="PR00193">
    <property type="entry name" value="MYOSINHEAVY"/>
</dbReference>
<evidence type="ECO:0000256" key="19">
    <source>
        <dbReference type="PROSITE-ProRule" id="PRU00782"/>
    </source>
</evidence>
<evidence type="ECO:0000256" key="11">
    <source>
        <dbReference type="ARBA" id="ARBA00023123"/>
    </source>
</evidence>
<dbReference type="Gene3D" id="1.10.10.820">
    <property type="match status" value="1"/>
</dbReference>
<feature type="domain" description="TH1" evidence="23">
    <location>
        <begin position="713"/>
        <end position="903"/>
    </location>
</feature>
<comment type="function">
    <text evidence="15">Type-I myosin implicated in the organization of the actin cytoskeleton. Required for proper actin cytoskeleton polarization. At the cell cortex, assembles in patch-like structures together with proteins from the actin-polymerizing machinery and promotes actin assembly. Functions as actin nucleation-promoting factor (NPF) for the Arp2/3 complex. Plays an important role in polarized growth, spore germination, hyphal morphogenesis, and septal wall formation.</text>
</comment>
<keyword evidence="14" id="KW-0206">Cytoskeleton</keyword>
<feature type="region of interest" description="Actin-binding" evidence="19">
    <location>
        <begin position="528"/>
        <end position="550"/>
    </location>
</feature>
<dbReference type="GO" id="GO:0016459">
    <property type="term" value="C:myosin complex"/>
    <property type="evidence" value="ECO:0007669"/>
    <property type="project" value="UniProtKB-KW"/>
</dbReference>
<dbReference type="SUPFAM" id="SSF50044">
    <property type="entry name" value="SH3-domain"/>
    <property type="match status" value="1"/>
</dbReference>